<reference evidence="2" key="1">
    <citation type="journal article" date="2022" name="bioRxiv">
        <title>Sequencing and chromosome-scale assembly of the giantPleurodeles waltlgenome.</title>
        <authorList>
            <person name="Brown T."/>
            <person name="Elewa A."/>
            <person name="Iarovenko S."/>
            <person name="Subramanian E."/>
            <person name="Araus A.J."/>
            <person name="Petzold A."/>
            <person name="Susuki M."/>
            <person name="Suzuki K.-i.T."/>
            <person name="Hayashi T."/>
            <person name="Toyoda A."/>
            <person name="Oliveira C."/>
            <person name="Osipova E."/>
            <person name="Leigh N.D."/>
            <person name="Simon A."/>
            <person name="Yun M.H."/>
        </authorList>
    </citation>
    <scope>NUCLEOTIDE SEQUENCE</scope>
    <source>
        <strain evidence="2">20211129_DDA</strain>
        <tissue evidence="2">Liver</tissue>
    </source>
</reference>
<accession>A0AAV7M1K4</accession>
<evidence type="ECO:0000256" key="1">
    <source>
        <dbReference type="SAM" id="MobiDB-lite"/>
    </source>
</evidence>
<dbReference type="EMBL" id="JANPWB010000014">
    <property type="protein sequence ID" value="KAJ1097641.1"/>
    <property type="molecule type" value="Genomic_DNA"/>
</dbReference>
<protein>
    <submittedName>
        <fullName evidence="2">Uncharacterized protein</fullName>
    </submittedName>
</protein>
<evidence type="ECO:0000313" key="2">
    <source>
        <dbReference type="EMBL" id="KAJ1097641.1"/>
    </source>
</evidence>
<evidence type="ECO:0000313" key="3">
    <source>
        <dbReference type="Proteomes" id="UP001066276"/>
    </source>
</evidence>
<organism evidence="2 3">
    <name type="scientific">Pleurodeles waltl</name>
    <name type="common">Iberian ribbed newt</name>
    <dbReference type="NCBI Taxonomy" id="8319"/>
    <lineage>
        <taxon>Eukaryota</taxon>
        <taxon>Metazoa</taxon>
        <taxon>Chordata</taxon>
        <taxon>Craniata</taxon>
        <taxon>Vertebrata</taxon>
        <taxon>Euteleostomi</taxon>
        <taxon>Amphibia</taxon>
        <taxon>Batrachia</taxon>
        <taxon>Caudata</taxon>
        <taxon>Salamandroidea</taxon>
        <taxon>Salamandridae</taxon>
        <taxon>Pleurodelinae</taxon>
        <taxon>Pleurodeles</taxon>
    </lineage>
</organism>
<keyword evidence="3" id="KW-1185">Reference proteome</keyword>
<gene>
    <name evidence="2" type="ORF">NDU88_002758</name>
</gene>
<feature type="region of interest" description="Disordered" evidence="1">
    <location>
        <begin position="52"/>
        <end position="161"/>
    </location>
</feature>
<proteinExistence type="predicted"/>
<comment type="caution">
    <text evidence="2">The sequence shown here is derived from an EMBL/GenBank/DDBJ whole genome shotgun (WGS) entry which is preliminary data.</text>
</comment>
<sequence>MWGIGGRAGSWTLHVSIRGAADLLRPRLCNLVSRGPGAWAPPAAQGLRAITGRAPAQRDSMEELPPGQSSTPGRGGGAERVQGRGQNSLRGREPRLAAHAPRRTKPLSLPERGHFTGTGPLRKHAPGSARSQPTPHWRRNKDWTQPGFKRVLQVESNRKKP</sequence>
<dbReference type="AlphaFoldDB" id="A0AAV7M1K4"/>
<dbReference type="Proteomes" id="UP001066276">
    <property type="component" value="Chromosome 10"/>
</dbReference>
<name>A0AAV7M1K4_PLEWA</name>